<dbReference type="Proteomes" id="UP000678281">
    <property type="component" value="Unassembled WGS sequence"/>
</dbReference>
<dbReference type="Pfam" id="PF11578">
    <property type="entry name" value="DUF3237"/>
    <property type="match status" value="1"/>
</dbReference>
<accession>A0A942E9C7</accession>
<dbReference type="EMBL" id="JAGXTP010000001">
    <property type="protein sequence ID" value="MBS3848249.1"/>
    <property type="molecule type" value="Genomic_DNA"/>
</dbReference>
<gene>
    <name evidence="2" type="ORF">KD146_06020</name>
</gene>
<reference evidence="2" key="1">
    <citation type="submission" date="2021-04" db="EMBL/GenBank/DDBJ databases">
        <title>Devosia litorisediminis sp. nov., isolated from a sand dune.</title>
        <authorList>
            <person name="Park S."/>
            <person name="Yoon J.-H."/>
        </authorList>
    </citation>
    <scope>NUCLEOTIDE SEQUENCE</scope>
    <source>
        <strain evidence="2">BSSL-BM10</strain>
    </source>
</reference>
<comment type="caution">
    <text evidence="2">The sequence shown here is derived from an EMBL/GenBank/DDBJ whole genome shotgun (WGS) entry which is preliminary data.</text>
</comment>
<dbReference type="PANTHER" id="PTHR37315">
    <property type="entry name" value="UPF0311 PROTEIN BLR7842"/>
    <property type="match status" value="1"/>
</dbReference>
<protein>
    <recommendedName>
        <fullName evidence="1">UPF0311 protein KD146_06020</fullName>
    </recommendedName>
</protein>
<dbReference type="HAMAP" id="MF_00775">
    <property type="entry name" value="UPF0311"/>
    <property type="match status" value="1"/>
</dbReference>
<dbReference type="PANTHER" id="PTHR37315:SF1">
    <property type="entry name" value="UPF0311 PROTEIN BLR7842"/>
    <property type="match status" value="1"/>
</dbReference>
<dbReference type="InterPro" id="IPR020915">
    <property type="entry name" value="UPF0311"/>
</dbReference>
<keyword evidence="3" id="KW-1185">Reference proteome</keyword>
<sequence>MTSAPPSKPSLPTLDYAFTISATIGQPISAGRHAQGERLHIPILSGRVEGPRLQGTILPGGSDWPLIRPDGTSEISASYSMRADDGTLIFVQNQGLRVSSPEVLARLRQGQPVDPSEYYFFATPRFDAPDGPHHWLRDTVFLSSIAPSSAGITIAVYAVR</sequence>
<organism evidence="2 3">
    <name type="scientific">Devosia litorisediminis</name>
    <dbReference type="NCBI Taxonomy" id="2829817"/>
    <lineage>
        <taxon>Bacteria</taxon>
        <taxon>Pseudomonadati</taxon>
        <taxon>Pseudomonadota</taxon>
        <taxon>Alphaproteobacteria</taxon>
        <taxon>Hyphomicrobiales</taxon>
        <taxon>Devosiaceae</taxon>
        <taxon>Devosia</taxon>
    </lineage>
</organism>
<evidence type="ECO:0000313" key="2">
    <source>
        <dbReference type="EMBL" id="MBS3848249.1"/>
    </source>
</evidence>
<dbReference type="AlphaFoldDB" id="A0A942E9C7"/>
<evidence type="ECO:0000256" key="1">
    <source>
        <dbReference type="HAMAP-Rule" id="MF_00775"/>
    </source>
</evidence>
<name>A0A942E9C7_9HYPH</name>
<dbReference type="Gene3D" id="2.40.160.20">
    <property type="match status" value="1"/>
</dbReference>
<comment type="similarity">
    <text evidence="1">Belongs to the UPF0311 family.</text>
</comment>
<proteinExistence type="inferred from homology"/>
<evidence type="ECO:0000313" key="3">
    <source>
        <dbReference type="Proteomes" id="UP000678281"/>
    </source>
</evidence>
<dbReference type="RefSeq" id="WP_212657810.1">
    <property type="nucleotide sequence ID" value="NZ_JAGXTP010000001.1"/>
</dbReference>